<evidence type="ECO:0000313" key="4">
    <source>
        <dbReference type="Proteomes" id="UP001470230"/>
    </source>
</evidence>
<feature type="region of interest" description="Disordered" evidence="2">
    <location>
        <begin position="216"/>
        <end position="388"/>
    </location>
</feature>
<name>A0ABR2HGB3_9EUKA</name>
<proteinExistence type="predicted"/>
<feature type="coiled-coil region" evidence="1">
    <location>
        <begin position="173"/>
        <end position="211"/>
    </location>
</feature>
<feature type="compositionally biased region" description="Low complexity" evidence="2">
    <location>
        <begin position="225"/>
        <end position="266"/>
    </location>
</feature>
<feature type="compositionally biased region" description="Polar residues" evidence="2">
    <location>
        <begin position="267"/>
        <end position="280"/>
    </location>
</feature>
<dbReference type="EMBL" id="JAPFFF010000029">
    <property type="protein sequence ID" value="KAK8846090.1"/>
    <property type="molecule type" value="Genomic_DNA"/>
</dbReference>
<comment type="caution">
    <text evidence="3">The sequence shown here is derived from an EMBL/GenBank/DDBJ whole genome shotgun (WGS) entry which is preliminary data.</text>
</comment>
<protein>
    <submittedName>
        <fullName evidence="3">Coiled-coil domain-containing protein 61</fullName>
    </submittedName>
</protein>
<keyword evidence="4" id="KW-1185">Reference proteome</keyword>
<sequence>MNDAIQSSFIDKGIHYKIQLSIQQADTFSILLFDEDQPERWEGLFNGQSINNLTTRAGNTKKVQIFYKMLQNAILGNSNEVSFTILSQRDINEIKNGSNSQSQSQSTMSQINLNEARYFILEQHTEFDRVKYPLRLICKPYSTEELKSIIRSLRSENKRLASSEQTSSQREKVQALEQQIYDLNGSIRRLADEKDQVILTLRHQIADLEEKARIRNATKNQNSVSTRSKTFRNSNSRNNSNFGLSSGSNTRNTSSTKRKTNTSMTNGGNRTGLSAKTRYQSNVRNSRFSSASSSGASSRRSSASGSRKSSAAGSRNNSGIGSARSSASNSRPSSRSSNGSFKRFDPTQWVMSHQKSGGSSRNNSRNQSPANAHRPVKRVNSSNRGITPTDAHLKRLHALVQKKYL</sequence>
<dbReference type="InterPro" id="IPR049733">
    <property type="entry name" value="CCDC61_N"/>
</dbReference>
<dbReference type="Proteomes" id="UP001470230">
    <property type="component" value="Unassembled WGS sequence"/>
</dbReference>
<evidence type="ECO:0000256" key="2">
    <source>
        <dbReference type="SAM" id="MobiDB-lite"/>
    </source>
</evidence>
<accession>A0ABR2HGB3</accession>
<feature type="compositionally biased region" description="Low complexity" evidence="2">
    <location>
        <begin position="281"/>
        <end position="340"/>
    </location>
</feature>
<evidence type="ECO:0000313" key="3">
    <source>
        <dbReference type="EMBL" id="KAK8846090.1"/>
    </source>
</evidence>
<keyword evidence="1" id="KW-0175">Coiled coil</keyword>
<dbReference type="CDD" id="cd22284">
    <property type="entry name" value="HD_CCDC61_N"/>
    <property type="match status" value="1"/>
</dbReference>
<evidence type="ECO:0000256" key="1">
    <source>
        <dbReference type="SAM" id="Coils"/>
    </source>
</evidence>
<feature type="compositionally biased region" description="Low complexity" evidence="2">
    <location>
        <begin position="356"/>
        <end position="366"/>
    </location>
</feature>
<reference evidence="3 4" key="1">
    <citation type="submission" date="2024-04" db="EMBL/GenBank/DDBJ databases">
        <title>Tritrichomonas musculus Genome.</title>
        <authorList>
            <person name="Alves-Ferreira E."/>
            <person name="Grigg M."/>
            <person name="Lorenzi H."/>
            <person name="Galac M."/>
        </authorList>
    </citation>
    <scope>NUCLEOTIDE SEQUENCE [LARGE SCALE GENOMIC DNA]</scope>
    <source>
        <strain evidence="3 4">EAF2021</strain>
    </source>
</reference>
<organism evidence="3 4">
    <name type="scientific">Tritrichomonas musculus</name>
    <dbReference type="NCBI Taxonomy" id="1915356"/>
    <lineage>
        <taxon>Eukaryota</taxon>
        <taxon>Metamonada</taxon>
        <taxon>Parabasalia</taxon>
        <taxon>Tritrichomonadida</taxon>
        <taxon>Tritrichomonadidae</taxon>
        <taxon>Tritrichomonas</taxon>
    </lineage>
</organism>
<gene>
    <name evidence="3" type="ORF">M9Y10_020092</name>
</gene>